<dbReference type="InterPro" id="IPR004155">
    <property type="entry name" value="PBS_lyase_HEAT"/>
</dbReference>
<protein>
    <submittedName>
        <fullName evidence="1">HEAT repeat domain-containing protein</fullName>
    </submittedName>
</protein>
<keyword evidence="2" id="KW-1185">Reference proteome</keyword>
<dbReference type="RefSeq" id="WP_141642660.1">
    <property type="nucleotide sequence ID" value="NZ_VIFM01000038.1"/>
</dbReference>
<comment type="caution">
    <text evidence="1">The sequence shown here is derived from an EMBL/GenBank/DDBJ whole genome shotgun (WGS) entry which is preliminary data.</text>
</comment>
<dbReference type="Gene3D" id="1.25.10.10">
    <property type="entry name" value="Leucine-rich Repeat Variant"/>
    <property type="match status" value="1"/>
</dbReference>
<reference evidence="1 2" key="1">
    <citation type="submission" date="2019-06" db="EMBL/GenBank/DDBJ databases">
        <authorList>
            <person name="Livingstone P."/>
            <person name="Whitworth D."/>
        </authorList>
    </citation>
    <scope>NUCLEOTIDE SEQUENCE [LARGE SCALE GENOMIC DNA]</scope>
    <source>
        <strain evidence="1 2">AM401</strain>
    </source>
</reference>
<name>A0A540X342_9BACT</name>
<dbReference type="EMBL" id="VIFM01000038">
    <property type="protein sequence ID" value="TQF15675.1"/>
    <property type="molecule type" value="Genomic_DNA"/>
</dbReference>
<dbReference type="Pfam" id="PF13646">
    <property type="entry name" value="HEAT_2"/>
    <property type="match status" value="1"/>
</dbReference>
<organism evidence="1 2">
    <name type="scientific">Myxococcus llanfairpwllgwyngyllgogerychwyrndrobwllllantysiliogogogochensis</name>
    <dbReference type="NCBI Taxonomy" id="2590453"/>
    <lineage>
        <taxon>Bacteria</taxon>
        <taxon>Pseudomonadati</taxon>
        <taxon>Myxococcota</taxon>
        <taxon>Myxococcia</taxon>
        <taxon>Myxococcales</taxon>
        <taxon>Cystobacterineae</taxon>
        <taxon>Myxococcaceae</taxon>
        <taxon>Myxococcus</taxon>
    </lineage>
</organism>
<dbReference type="InterPro" id="IPR011989">
    <property type="entry name" value="ARM-like"/>
</dbReference>
<proteinExistence type="predicted"/>
<evidence type="ECO:0000313" key="1">
    <source>
        <dbReference type="EMBL" id="TQF15675.1"/>
    </source>
</evidence>
<dbReference type="InterPro" id="IPR016024">
    <property type="entry name" value="ARM-type_fold"/>
</dbReference>
<dbReference type="OrthoDB" id="5382996at2"/>
<dbReference type="AlphaFoldDB" id="A0A540X342"/>
<dbReference type="SMART" id="SM00567">
    <property type="entry name" value="EZ_HEAT"/>
    <property type="match status" value="3"/>
</dbReference>
<dbReference type="SUPFAM" id="SSF48371">
    <property type="entry name" value="ARM repeat"/>
    <property type="match status" value="1"/>
</dbReference>
<evidence type="ECO:0000313" key="2">
    <source>
        <dbReference type="Proteomes" id="UP000315369"/>
    </source>
</evidence>
<gene>
    <name evidence="1" type="ORF">FJV41_12375</name>
</gene>
<sequence length="221" mass="23368">MPTPTSPPPSRTIALLPSRGRRWWHLLLGAGLIASSGGTALAYSHASGEASPAVPTAPAPTPVPSADLREQVLMLLDPSQGPLREEQWRQLGPQAVPVLRSLVVDPAVPSTRRARAMASLALIDPPQGAPSIQEVLEDPRAPVDVRASAAGALARCLGTAAIRPLAARLMDREDPVREAVALALGRLGGQQARQALEERLPIEERPLVREALQRGLSLAEP</sequence>
<dbReference type="Proteomes" id="UP000315369">
    <property type="component" value="Unassembled WGS sequence"/>
</dbReference>
<accession>A0A540X342</accession>